<evidence type="ECO:0000313" key="2">
    <source>
        <dbReference type="EMBL" id="PGH32770.1"/>
    </source>
</evidence>
<feature type="compositionally biased region" description="Polar residues" evidence="1">
    <location>
        <begin position="361"/>
        <end position="373"/>
    </location>
</feature>
<protein>
    <submittedName>
        <fullName evidence="2">Uncharacterized protein</fullName>
    </submittedName>
</protein>
<accession>A0A2B7ZHG1</accession>
<keyword evidence="3" id="KW-1185">Reference proteome</keyword>
<reference evidence="2 3" key="1">
    <citation type="submission" date="2017-10" db="EMBL/GenBank/DDBJ databases">
        <title>Comparative genomics in systemic dimorphic fungi from Ajellomycetaceae.</title>
        <authorList>
            <person name="Munoz J.F."/>
            <person name="Mcewen J.G."/>
            <person name="Clay O.K."/>
            <person name="Cuomo C.A."/>
        </authorList>
    </citation>
    <scope>NUCLEOTIDE SEQUENCE [LARGE SCALE GENOMIC DNA]</scope>
    <source>
        <strain evidence="2 3">UAMH4076</strain>
    </source>
</reference>
<comment type="caution">
    <text evidence="2">The sequence shown here is derived from an EMBL/GenBank/DDBJ whole genome shotgun (WGS) entry which is preliminary data.</text>
</comment>
<sequence>MDSSKTITEIKSSFVRNQIRILSAALSPSEEWRDYGPASDDDIPDKMVEDVLQKLNAVLKKHNRAVFSSQAIHHVARQIESLYWNSIDPESNGELSQGLVVEKGTDLTNSRSIARLPEKWRDDDEIDEDDKLRYQQLHRRLLELDSQRKKQHERLAQYKQLKELLEPFKDPQVNIQPNLVTRDSPLGQEIDRMRMLVAKVTSRIGRAGRSVELEGTSQSMIDPDAKLSAVIACAVEISNTSIESQGFVPRHRRARSLVSEQDLVRFRAEVLGIPPRSGTGAADKAPDAADEDDELTELNLAFSSASMSMSSNTSSSSTSNTGPSPSPNANSGAGAGPFTNFYDHNNNSNSFNSPVPAMTGLSRQSPSPGTPSAPNGGMGPMNVGMPVNAGHQMDLNHLYEMVLELSDVLKNNRDMTKGIIDSAEEIMKRAATEGASPTLQQINGEVTAARIAELERSLAREKSLVEALKREQVENTKLIGEYETAVGTMVEQIRHYCQNNNMHYLAQKRHYNNLLQAERDAHLESRLDRDNWHAKAMRCSEMIRTAYRLRCEEEEVPIRVISGLQNEVRAYRNALGMEPEKPEEEYGWEILKDFPPGVD</sequence>
<feature type="region of interest" description="Disordered" evidence="1">
    <location>
        <begin position="306"/>
        <end position="383"/>
    </location>
</feature>
<dbReference type="AlphaFoldDB" id="A0A2B7ZHG1"/>
<name>A0A2B7ZHG1_9EURO</name>
<dbReference type="InterPro" id="IPR025207">
    <property type="entry name" value="Sim4_Fta4"/>
</dbReference>
<dbReference type="Pfam" id="PF13093">
    <property type="entry name" value="FTA4"/>
    <property type="match status" value="1"/>
</dbReference>
<organism evidence="2 3">
    <name type="scientific">[Emmonsia] crescens</name>
    <dbReference type="NCBI Taxonomy" id="73230"/>
    <lineage>
        <taxon>Eukaryota</taxon>
        <taxon>Fungi</taxon>
        <taxon>Dikarya</taxon>
        <taxon>Ascomycota</taxon>
        <taxon>Pezizomycotina</taxon>
        <taxon>Eurotiomycetes</taxon>
        <taxon>Eurotiomycetidae</taxon>
        <taxon>Onygenales</taxon>
        <taxon>Ajellomycetaceae</taxon>
        <taxon>Emergomyces</taxon>
    </lineage>
</organism>
<evidence type="ECO:0000256" key="1">
    <source>
        <dbReference type="SAM" id="MobiDB-lite"/>
    </source>
</evidence>
<feature type="region of interest" description="Disordered" evidence="1">
    <location>
        <begin position="273"/>
        <end position="292"/>
    </location>
</feature>
<dbReference type="Proteomes" id="UP000226031">
    <property type="component" value="Unassembled WGS sequence"/>
</dbReference>
<evidence type="ECO:0000313" key="3">
    <source>
        <dbReference type="Proteomes" id="UP000226031"/>
    </source>
</evidence>
<feature type="compositionally biased region" description="Low complexity" evidence="1">
    <location>
        <begin position="306"/>
        <end position="332"/>
    </location>
</feature>
<dbReference type="PANTHER" id="PTHR39472:SF1">
    <property type="entry name" value="EXPRESSED PROTEIN"/>
    <property type="match status" value="1"/>
</dbReference>
<dbReference type="VEuPathDB" id="FungiDB:EMCG_03251"/>
<proteinExistence type="predicted"/>
<dbReference type="GO" id="GO:0031511">
    <property type="term" value="C:Mis6-Sim4 complex"/>
    <property type="evidence" value="ECO:0007669"/>
    <property type="project" value="InterPro"/>
</dbReference>
<gene>
    <name evidence="2" type="ORF">GX50_04424</name>
</gene>
<dbReference type="STRING" id="73230.A0A2B7ZHG1"/>
<dbReference type="PANTHER" id="PTHR39472">
    <property type="entry name" value="EXPRESSED PROTEIN"/>
    <property type="match status" value="1"/>
</dbReference>
<dbReference type="EMBL" id="PDND01000082">
    <property type="protein sequence ID" value="PGH32770.1"/>
    <property type="molecule type" value="Genomic_DNA"/>
</dbReference>